<sequence length="98" mass="10728">MSENTITLDTPIKRGDSEITAIELRKPGAGELRGVNLTDVLNVDVDALHKVLPRITSPALTMQDVAKLDPADLLKFGQMVAYFLVPKSQKQDNPFPQA</sequence>
<keyword evidence="2" id="KW-1185">Reference proteome</keyword>
<name>A0ABX3CCB2_9NEIS</name>
<gene>
    <name evidence="1" type="ORF">BI344_16525</name>
</gene>
<dbReference type="RefSeq" id="WP_071113220.1">
    <property type="nucleotide sequence ID" value="NZ_MKCT01000024.1"/>
</dbReference>
<organism evidence="1 2">
    <name type="scientific">Chromobacterium sphagni</name>
    <dbReference type="NCBI Taxonomy" id="1903179"/>
    <lineage>
        <taxon>Bacteria</taxon>
        <taxon>Pseudomonadati</taxon>
        <taxon>Pseudomonadota</taxon>
        <taxon>Betaproteobacteria</taxon>
        <taxon>Neisseriales</taxon>
        <taxon>Chromobacteriaceae</taxon>
        <taxon>Chromobacterium</taxon>
    </lineage>
</organism>
<comment type="caution">
    <text evidence="1">The sequence shown here is derived from an EMBL/GenBank/DDBJ whole genome shotgun (WGS) entry which is preliminary data.</text>
</comment>
<proteinExistence type="predicted"/>
<accession>A0ABX3CCB2</accession>
<dbReference type="Proteomes" id="UP000180280">
    <property type="component" value="Unassembled WGS sequence"/>
</dbReference>
<protein>
    <submittedName>
        <fullName evidence="1">Phage tail protein</fullName>
    </submittedName>
</protein>
<dbReference type="EMBL" id="MKCT01000024">
    <property type="protein sequence ID" value="OHX19851.1"/>
    <property type="molecule type" value="Genomic_DNA"/>
</dbReference>
<dbReference type="InterPro" id="IPR019289">
    <property type="entry name" value="Phage_tail_E/E"/>
</dbReference>
<reference evidence="1 2" key="1">
    <citation type="submission" date="2016-09" db="EMBL/GenBank/DDBJ databases">
        <title>Chromobacterium muskegensis sp. nov., an insecticidal bacterium isolated from Sphagnum bogs.</title>
        <authorList>
            <person name="Sparks M.E."/>
            <person name="Blackburn M.B."/>
            <person name="Gundersen-Rindal D.E."/>
            <person name="Mitchell A."/>
            <person name="Farrar R."/>
            <person name="Kuhar D."/>
        </authorList>
    </citation>
    <scope>NUCLEOTIDE SEQUENCE [LARGE SCALE GENOMIC DNA]</scope>
    <source>
        <strain evidence="1 2">14B-1</strain>
    </source>
</reference>
<evidence type="ECO:0000313" key="2">
    <source>
        <dbReference type="Proteomes" id="UP000180280"/>
    </source>
</evidence>
<dbReference type="Pfam" id="PF10109">
    <property type="entry name" value="Phage_TAC_7"/>
    <property type="match status" value="1"/>
</dbReference>
<evidence type="ECO:0000313" key="1">
    <source>
        <dbReference type="EMBL" id="OHX19851.1"/>
    </source>
</evidence>